<protein>
    <submittedName>
        <fullName evidence="3">ADP-ribosyltransferase</fullName>
    </submittedName>
</protein>
<proteinExistence type="predicted"/>
<evidence type="ECO:0000259" key="2">
    <source>
        <dbReference type="Pfam" id="PF03496"/>
    </source>
</evidence>
<evidence type="ECO:0000256" key="1">
    <source>
        <dbReference type="SAM" id="MobiDB-lite"/>
    </source>
</evidence>
<dbReference type="Pfam" id="PF03496">
    <property type="entry name" value="ADPrib_exo_Tox"/>
    <property type="match status" value="1"/>
</dbReference>
<sequence>MNRWGDPRFRPVRLPERYAEAASGAVAYRPVARGGEPLGFLWASDVDGAAGWVECGAAGPDGWNAGTPWLRRLASAKAAGRTPGEALRHLADLPEDERAGVVSGPEAGAASLAELTERAGPLELPGPPQLAEPAPPPGPPPAGLNSLQRAAYDYTRAPDVHNALSQADDPPARLAELLADPARAAALAAIFGRAPLYGDFVERFRLLDQAVRAPLPQSLETLRGVDDVAHLTGGVADLRAAAGGTYTEPGYLSVSLGATPAYRTGCWLRLVAPKGTPALWMGRRSHHPDERELILPRALTIRIDDVYLRDGHLEVAATIVTARHA</sequence>
<feature type="domain" description="ADP ribosyltransferase" evidence="2">
    <location>
        <begin position="242"/>
        <end position="312"/>
    </location>
</feature>
<comment type="caution">
    <text evidence="3">The sequence shown here is derived from an EMBL/GenBank/DDBJ whole genome shotgun (WGS) entry which is preliminary data.</text>
</comment>
<evidence type="ECO:0000313" key="4">
    <source>
        <dbReference type="Proteomes" id="UP001230908"/>
    </source>
</evidence>
<dbReference type="RefSeq" id="WP_308713828.1">
    <property type="nucleotide sequence ID" value="NZ_JAVHUY010000016.1"/>
</dbReference>
<dbReference type="Proteomes" id="UP001230908">
    <property type="component" value="Unassembled WGS sequence"/>
</dbReference>
<name>A0ABU0ZHM7_9ACTN</name>
<feature type="region of interest" description="Disordered" evidence="1">
    <location>
        <begin position="120"/>
        <end position="146"/>
    </location>
</feature>
<organism evidence="3 4">
    <name type="scientific">Phytohabitans maris</name>
    <dbReference type="NCBI Taxonomy" id="3071409"/>
    <lineage>
        <taxon>Bacteria</taxon>
        <taxon>Bacillati</taxon>
        <taxon>Actinomycetota</taxon>
        <taxon>Actinomycetes</taxon>
        <taxon>Micromonosporales</taxon>
        <taxon>Micromonosporaceae</taxon>
    </lineage>
</organism>
<dbReference type="InterPro" id="IPR003540">
    <property type="entry name" value="ADP-ribosyltransferase"/>
</dbReference>
<feature type="compositionally biased region" description="Pro residues" evidence="1">
    <location>
        <begin position="124"/>
        <end position="142"/>
    </location>
</feature>
<reference evidence="3 4" key="1">
    <citation type="submission" date="2023-08" db="EMBL/GenBank/DDBJ databases">
        <title>Phytohabitans sansha sp. nov., isolated from marine sediment.</title>
        <authorList>
            <person name="Zhao Y."/>
            <person name="Yi K."/>
        </authorList>
    </citation>
    <scope>NUCLEOTIDE SEQUENCE [LARGE SCALE GENOMIC DNA]</scope>
    <source>
        <strain evidence="3 4">ZYX-F-186</strain>
    </source>
</reference>
<keyword evidence="4" id="KW-1185">Reference proteome</keyword>
<dbReference type="SUPFAM" id="SSF56399">
    <property type="entry name" value="ADP-ribosylation"/>
    <property type="match status" value="1"/>
</dbReference>
<dbReference type="Gene3D" id="3.90.176.10">
    <property type="entry name" value="Toxin ADP-ribosyltransferase, Chain A, domain 1"/>
    <property type="match status" value="1"/>
</dbReference>
<dbReference type="EMBL" id="JAVHUY010000016">
    <property type="protein sequence ID" value="MDQ7906558.1"/>
    <property type="molecule type" value="Genomic_DNA"/>
</dbReference>
<evidence type="ECO:0000313" key="3">
    <source>
        <dbReference type="EMBL" id="MDQ7906558.1"/>
    </source>
</evidence>
<gene>
    <name evidence="3" type="ORF">RB614_18750</name>
</gene>
<accession>A0ABU0ZHM7</accession>